<dbReference type="STRING" id="317735.RU98_GL001169"/>
<keyword evidence="1" id="KW-0812">Transmembrane</keyword>
<comment type="caution">
    <text evidence="2">The sequence shown here is derived from an EMBL/GenBank/DDBJ whole genome shotgun (WGS) entry which is preliminary data.</text>
</comment>
<accession>R3U6H2</accession>
<name>R3U6H2_9ENTE</name>
<dbReference type="PATRIC" id="fig|1158612.3.peg.859"/>
<dbReference type="EMBL" id="AJAU01000010">
    <property type="protein sequence ID" value="EOL49033.1"/>
    <property type="molecule type" value="Genomic_DNA"/>
</dbReference>
<evidence type="ECO:0000313" key="3">
    <source>
        <dbReference type="Proteomes" id="UP000013840"/>
    </source>
</evidence>
<keyword evidence="3" id="KW-1185">Reference proteome</keyword>
<feature type="transmembrane region" description="Helical" evidence="1">
    <location>
        <begin position="245"/>
        <end position="264"/>
    </location>
</feature>
<dbReference type="Proteomes" id="UP000013840">
    <property type="component" value="Unassembled WGS sequence"/>
</dbReference>
<evidence type="ECO:0008006" key="4">
    <source>
        <dbReference type="Google" id="ProtNLM"/>
    </source>
</evidence>
<keyword evidence="1" id="KW-1133">Transmembrane helix</keyword>
<dbReference type="RefSeq" id="WP_010771030.1">
    <property type="nucleotide sequence ID" value="NZ_KB946333.1"/>
</dbReference>
<organism evidence="2 3">
    <name type="scientific">Enterococcus caccae ATCC BAA-1240</name>
    <dbReference type="NCBI Taxonomy" id="1158612"/>
    <lineage>
        <taxon>Bacteria</taxon>
        <taxon>Bacillati</taxon>
        <taxon>Bacillota</taxon>
        <taxon>Bacilli</taxon>
        <taxon>Lactobacillales</taxon>
        <taxon>Enterococcaceae</taxon>
        <taxon>Enterococcus</taxon>
    </lineage>
</organism>
<feature type="transmembrane region" description="Helical" evidence="1">
    <location>
        <begin position="610"/>
        <end position="635"/>
    </location>
</feature>
<gene>
    <name evidence="2" type="ORF">UC7_00878</name>
</gene>
<dbReference type="OrthoDB" id="2076832at2"/>
<protein>
    <recommendedName>
        <fullName evidence="4">Bacteriocin-associated integral membrane protein</fullName>
    </recommendedName>
</protein>
<sequence>MKKICIFLLGIEMMLISLLLLNVSNNLSRNELFYKGNSKISLLLKQDKEKITSSEQQVDFIENLATKYNVSFYKYIFKNEQDITIYATDPTKDQQLILIKGHLPAKQSREKITSFPDSSKDTVGQFLWTNNNQRLTVKSFSTITETGIDGIYYINSTDTKKIVPIISELQQKLGDVEQYASFNQQHILLINLFANPILFISILVVLIVNLFVYSYYVIQNNKKLAIYQLNGLPSISKLGMLLKPILYSMIIFNALIYIGTFFYQRLIYGGFYANLFFLQGLLIVSSVLLLLFFSTATFILFIQKRKINLPDSLNGRKPLGLMIFLNNVIKVFFIVVILLAISQTIKSTNSLSIELASEKNWEKTQDIYATELRFITQDTDKYRPYELKLKNFYEVAEKKGLFLIDATNYEKLSDGRYLYDANTNTLHEQLISAGGRSVTINTNYLTHNPIKKENNKPVSDKDMIRKKNTLNLLIPVKLKQYEKDIIANYLEDFQFKKNVIDSVSQKEDLSSNIIYVKNNQNYFTFNPTIEAKNQHSILDPIAIVDTNNVDASFYSSWLTRSVLFEAPNTDGYSYLLPSIKETDNLASVQSVKSIYNEKAETINNLKEKIFYLKVSIAILFAVLTLNCISFFSAYFEKNKHTFAIQRVFGYSYAKILVRFVAVTIFIDLFVSLIVIISLNNYSLLIPVTFIIFMQGFLLLGSCFAMNKKISTILSKGELE</sequence>
<reference evidence="2 3" key="1">
    <citation type="submission" date="2013-02" db="EMBL/GenBank/DDBJ databases">
        <title>The Genome Sequence of Enterococcus caccae BAA-1240.</title>
        <authorList>
            <consortium name="The Broad Institute Genome Sequencing Platform"/>
            <consortium name="The Broad Institute Genome Sequencing Center for Infectious Disease"/>
            <person name="Earl A.M."/>
            <person name="Gilmore M.S."/>
            <person name="Lebreton F."/>
            <person name="Walker B."/>
            <person name="Young S.K."/>
            <person name="Zeng Q."/>
            <person name="Gargeya S."/>
            <person name="Fitzgerald M."/>
            <person name="Haas B."/>
            <person name="Abouelleil A."/>
            <person name="Alvarado L."/>
            <person name="Arachchi H.M."/>
            <person name="Berlin A.M."/>
            <person name="Chapman S.B."/>
            <person name="Dewar J."/>
            <person name="Goldberg J."/>
            <person name="Griggs A."/>
            <person name="Gujja S."/>
            <person name="Hansen M."/>
            <person name="Howarth C."/>
            <person name="Imamovic A."/>
            <person name="Larimer J."/>
            <person name="McCowan C."/>
            <person name="Murphy C."/>
            <person name="Neiman D."/>
            <person name="Pearson M."/>
            <person name="Priest M."/>
            <person name="Roberts A."/>
            <person name="Saif S."/>
            <person name="Shea T."/>
            <person name="Sisk P."/>
            <person name="Sykes S."/>
            <person name="Wortman J."/>
            <person name="Nusbaum C."/>
            <person name="Birren B."/>
        </authorList>
    </citation>
    <scope>NUCLEOTIDE SEQUENCE [LARGE SCALE GENOMIC DNA]</scope>
    <source>
        <strain evidence="2 3">ATCC BAA-1240</strain>
    </source>
</reference>
<feature type="transmembrane region" description="Helical" evidence="1">
    <location>
        <begin position="323"/>
        <end position="341"/>
    </location>
</feature>
<feature type="transmembrane region" description="Helical" evidence="1">
    <location>
        <begin position="683"/>
        <end position="705"/>
    </location>
</feature>
<keyword evidence="1" id="KW-0472">Membrane</keyword>
<feature type="transmembrane region" description="Helical" evidence="1">
    <location>
        <begin position="655"/>
        <end position="677"/>
    </location>
</feature>
<proteinExistence type="predicted"/>
<dbReference type="eggNOG" id="COG4652">
    <property type="taxonomic scope" value="Bacteria"/>
</dbReference>
<feature type="transmembrane region" description="Helical" evidence="1">
    <location>
        <begin position="197"/>
        <end position="218"/>
    </location>
</feature>
<evidence type="ECO:0000256" key="1">
    <source>
        <dbReference type="SAM" id="Phobius"/>
    </source>
</evidence>
<feature type="transmembrane region" description="Helical" evidence="1">
    <location>
        <begin position="276"/>
        <end position="302"/>
    </location>
</feature>
<dbReference type="AlphaFoldDB" id="R3U6H2"/>
<evidence type="ECO:0000313" key="2">
    <source>
        <dbReference type="EMBL" id="EOL49033.1"/>
    </source>
</evidence>